<dbReference type="GO" id="GO:0005261">
    <property type="term" value="F:monoatomic cation channel activity"/>
    <property type="evidence" value="ECO:0007669"/>
    <property type="project" value="TreeGrafter"/>
</dbReference>
<feature type="chain" id="PRO_5034011258" evidence="6">
    <location>
        <begin position="30"/>
        <end position="1341"/>
    </location>
</feature>
<keyword evidence="2" id="KW-0812">Transmembrane</keyword>
<dbReference type="PANTHER" id="PTHR46730:SF1">
    <property type="entry name" value="PLAT DOMAIN-CONTAINING PROTEIN"/>
    <property type="match status" value="1"/>
</dbReference>
<evidence type="ECO:0000256" key="4">
    <source>
        <dbReference type="ARBA" id="ARBA00022989"/>
    </source>
</evidence>
<dbReference type="Pfam" id="PF02010">
    <property type="entry name" value="REJ"/>
    <property type="match status" value="1"/>
</dbReference>
<dbReference type="OrthoDB" id="6371566at2759"/>
<evidence type="ECO:0000259" key="7">
    <source>
        <dbReference type="PROSITE" id="PS51212"/>
    </source>
</evidence>
<dbReference type="RefSeq" id="XP_018015476.1">
    <property type="nucleotide sequence ID" value="XM_018159987.1"/>
</dbReference>
<keyword evidence="3" id="KW-0677">Repeat</keyword>
<gene>
    <name evidence="9" type="primary">LOC108672342</name>
</gene>
<feature type="signal peptide" evidence="6">
    <location>
        <begin position="1"/>
        <end position="29"/>
    </location>
</feature>
<reference evidence="9" key="1">
    <citation type="submission" date="2025-08" db="UniProtKB">
        <authorList>
            <consortium name="RefSeq"/>
        </authorList>
    </citation>
    <scope>IDENTIFICATION</scope>
    <source>
        <tissue evidence="9">Whole organism</tissue>
    </source>
</reference>
<dbReference type="Pfam" id="PF01822">
    <property type="entry name" value="WSC"/>
    <property type="match status" value="1"/>
</dbReference>
<protein>
    <submittedName>
        <fullName evidence="9">Uncharacterized protein LOC108672342</fullName>
    </submittedName>
</protein>
<evidence type="ECO:0000313" key="9">
    <source>
        <dbReference type="RefSeq" id="XP_018015476.1"/>
    </source>
</evidence>
<evidence type="ECO:0000256" key="1">
    <source>
        <dbReference type="ARBA" id="ARBA00004370"/>
    </source>
</evidence>
<keyword evidence="4" id="KW-1133">Transmembrane helix</keyword>
<dbReference type="OMA" id="EMVYSWE"/>
<sequence length="1341" mass="143609">MRRFRHDLTLLGRSLVVILLMKLSGDAQAQSYTLLGCFQDNVAAPALPSVTGSLHYIFPYNETELLSGPQECNDECTKLGHDAFGIDRGRYCFCGAAAAVSALTTTGTCDALCADGSTCGGLVMGHFSTWSGFATIAYFNASLTGLVEPYFVQTTDTVTLEVVGTTDFSVDWGDGAQSGGSVTTYKFTLPGTYQIQVWPIASPSVVTTFEVTVVEVPDFIVTCPSVYELNVAAPCNMSNLVQGYNFTFSYSIASPLEALTGTGPMPGSVSRVYGTTVDPGTPATTGASATPATSFVYNVVHGLVAADGLLVKVEATTASGDAVLDIRALTPACATGQFCRGSCGTDCVSACSGSCGTDCVSACSGSSFCPGISACSSACPLTAPSGYELVSLGTVTVPATGGVPASVLVEPPIAVKQGTYIGFVNTAAAQFVTQPNSVSGDLLVAVSDTTLVTATNVSHSVRFYVEEHPNVGVLPDFNCTKPSVVPVANVPTPYDVTTEQYANESAINISISVTSPMGPVKSDSLTALCQVQILPPTNVPAVIMAYGSGLPLDITFTQGAPIVMFMNIDGVKYYSYHDDASVGGSHTWSQPLLYPMEGQYTLVGEAFNALNRVNFTSFIRVIPNITDLWTLTAACPCYDWDSGYTLTLSWPATAHPPWNATINITDDIILRDGSQLSEIVKANFIENFGTFDGVSLPGGASGAAVPLTWSGTVVSKAGNHSVVATLANEVSVTTTLHSYEVREAIRNVSAIIKWVQDGNEMDGVGPNFNIYIVDKRVIIYPTARTGEGEYWRLRILENGLEEIGQQFPYVKFFFNVTFPAEGNFTLIVSGNNTVQGWIDSPPINITLVNKIANFRLEDDLTLAKPGVPKQVLGAYDILTPISCLVVDWGDKSPVETYGFPSRCNTTHADAKYMGPLNSAPVKLMHTYQNESVYEINALAFDLYMNLPSVLEMVVADIDCMFPWVSIVDAVNYTYFARNLYRMLPVREEGMSIINCNSTYTIRYEWNAIQVEDRTEQVLQTVTLRDVVPTWNNSLLSITPFTLSIGYYKLTFSVTIVTRFDLTRTAKTYVRIIKSPLSPVMVSGSQTALSRGFQQTLSLEPGSLSYDPDDPDVPIENVTWHCRQIEPIPDPAFTVDANNVTLINNLQTIPPRLQAVSMNKSSGCFGNGSGTIDVGATSYLFDMATFSQTSAFFEMVVVINKDDRTATAALEIEVTPLPRPSVTITCATASLCWPLTNMQLINPSLRLGLNGACIDECGDGALLYTWSVLDEAGTPLQVSNCTSTTANDGLVMSMDPPSCEESFPAGTESSSLAIAASVFAKNPTVERYNVRLTIVTADGRSG</sequence>
<dbReference type="SUPFAM" id="SSF49299">
    <property type="entry name" value="PKD domain"/>
    <property type="match status" value="1"/>
</dbReference>
<feature type="domain" description="WSC" evidence="7">
    <location>
        <begin position="31"/>
        <end position="136"/>
    </location>
</feature>
<evidence type="ECO:0000256" key="2">
    <source>
        <dbReference type="ARBA" id="ARBA00022692"/>
    </source>
</evidence>
<proteinExistence type="predicted"/>
<accession>A0A8B7NQX0</accession>
<evidence type="ECO:0000256" key="3">
    <source>
        <dbReference type="ARBA" id="ARBA00022737"/>
    </source>
</evidence>
<dbReference type="InterPro" id="IPR002859">
    <property type="entry name" value="PKD/REJ-like"/>
</dbReference>
<keyword evidence="6" id="KW-0732">Signal</keyword>
<keyword evidence="8" id="KW-1185">Reference proteome</keyword>
<dbReference type="KEGG" id="hazt:108672342"/>
<dbReference type="PROSITE" id="PS51212">
    <property type="entry name" value="WSC"/>
    <property type="match status" value="1"/>
</dbReference>
<dbReference type="GeneID" id="108672342"/>
<dbReference type="InterPro" id="IPR035986">
    <property type="entry name" value="PKD_dom_sf"/>
</dbReference>
<evidence type="ECO:0000256" key="6">
    <source>
        <dbReference type="SAM" id="SignalP"/>
    </source>
</evidence>
<keyword evidence="5" id="KW-0472">Membrane</keyword>
<organism evidence="8 9">
    <name type="scientific">Hyalella azteca</name>
    <name type="common">Amphipod</name>
    <dbReference type="NCBI Taxonomy" id="294128"/>
    <lineage>
        <taxon>Eukaryota</taxon>
        <taxon>Metazoa</taxon>
        <taxon>Ecdysozoa</taxon>
        <taxon>Arthropoda</taxon>
        <taxon>Crustacea</taxon>
        <taxon>Multicrustacea</taxon>
        <taxon>Malacostraca</taxon>
        <taxon>Eumalacostraca</taxon>
        <taxon>Peracarida</taxon>
        <taxon>Amphipoda</taxon>
        <taxon>Senticaudata</taxon>
        <taxon>Talitrida</taxon>
        <taxon>Talitroidea</taxon>
        <taxon>Hyalellidae</taxon>
        <taxon>Hyalella</taxon>
    </lineage>
</organism>
<dbReference type="Proteomes" id="UP000694843">
    <property type="component" value="Unplaced"/>
</dbReference>
<evidence type="ECO:0000256" key="5">
    <source>
        <dbReference type="ARBA" id="ARBA00023136"/>
    </source>
</evidence>
<evidence type="ECO:0000313" key="8">
    <source>
        <dbReference type="Proteomes" id="UP000694843"/>
    </source>
</evidence>
<dbReference type="PANTHER" id="PTHR46730">
    <property type="entry name" value="POLYCYSTIN-1"/>
    <property type="match status" value="1"/>
</dbReference>
<name>A0A8B7NQX0_HYAAZ</name>
<dbReference type="InterPro" id="IPR002889">
    <property type="entry name" value="WSC_carb-bd"/>
</dbReference>
<dbReference type="GO" id="GO:0006816">
    <property type="term" value="P:calcium ion transport"/>
    <property type="evidence" value="ECO:0007669"/>
    <property type="project" value="TreeGrafter"/>
</dbReference>
<comment type="subcellular location">
    <subcellularLocation>
        <location evidence="1">Membrane</location>
    </subcellularLocation>
</comment>
<dbReference type="GO" id="GO:0005886">
    <property type="term" value="C:plasma membrane"/>
    <property type="evidence" value="ECO:0007669"/>
    <property type="project" value="TreeGrafter"/>
</dbReference>